<dbReference type="InterPro" id="IPR018711">
    <property type="entry name" value="NAGPA"/>
</dbReference>
<reference evidence="4 5" key="1">
    <citation type="submission" date="2017-07" db="EMBL/GenBank/DDBJ databases">
        <title>Genome sequencing and assembly of Paenibacillus rigui.</title>
        <authorList>
            <person name="Mayilraj S."/>
        </authorList>
    </citation>
    <scope>NUCLEOTIDE SEQUENCE [LARGE SCALE GENOMIC DNA]</scope>
    <source>
        <strain evidence="4 5">JCM 16352</strain>
    </source>
</reference>
<accession>A0A229UUU8</accession>
<feature type="compositionally biased region" description="Low complexity" evidence="1">
    <location>
        <begin position="510"/>
        <end position="524"/>
    </location>
</feature>
<keyword evidence="2" id="KW-1133">Transmembrane helix</keyword>
<dbReference type="EMBL" id="NMQW01000012">
    <property type="protein sequence ID" value="OXM86935.1"/>
    <property type="molecule type" value="Genomic_DNA"/>
</dbReference>
<feature type="domain" description="Phosphodiester glycosidase" evidence="3">
    <location>
        <begin position="153"/>
        <end position="329"/>
    </location>
</feature>
<dbReference type="PANTHER" id="PTHR40446:SF2">
    <property type="entry name" value="N-ACETYLGLUCOSAMINE-1-PHOSPHODIESTER ALPHA-N-ACETYLGLUCOSAMINIDASE"/>
    <property type="match status" value="1"/>
</dbReference>
<dbReference type="Proteomes" id="UP000215509">
    <property type="component" value="Unassembled WGS sequence"/>
</dbReference>
<keyword evidence="2" id="KW-0472">Membrane</keyword>
<dbReference type="AlphaFoldDB" id="A0A229UUU8"/>
<evidence type="ECO:0000256" key="1">
    <source>
        <dbReference type="SAM" id="MobiDB-lite"/>
    </source>
</evidence>
<feature type="region of interest" description="Disordered" evidence="1">
    <location>
        <begin position="365"/>
        <end position="524"/>
    </location>
</feature>
<dbReference type="PANTHER" id="PTHR40446">
    <property type="entry name" value="N-ACETYLGLUCOSAMINE-1-PHOSPHODIESTER ALPHA-N-ACETYLGLUCOSAMINIDASE"/>
    <property type="match status" value="1"/>
</dbReference>
<proteinExistence type="predicted"/>
<gene>
    <name evidence="4" type="ORF">CF651_08455</name>
</gene>
<feature type="transmembrane region" description="Helical" evidence="2">
    <location>
        <begin position="21"/>
        <end position="39"/>
    </location>
</feature>
<comment type="caution">
    <text evidence="4">The sequence shown here is derived from an EMBL/GenBank/DDBJ whole genome shotgun (WGS) entry which is preliminary data.</text>
</comment>
<keyword evidence="2" id="KW-0812">Transmembrane</keyword>
<feature type="compositionally biased region" description="Low complexity" evidence="1">
    <location>
        <begin position="392"/>
        <end position="420"/>
    </location>
</feature>
<keyword evidence="5" id="KW-1185">Reference proteome</keyword>
<dbReference type="Pfam" id="PF09992">
    <property type="entry name" value="NAGPA"/>
    <property type="match status" value="1"/>
</dbReference>
<feature type="compositionally biased region" description="Low complexity" evidence="1">
    <location>
        <begin position="441"/>
        <end position="500"/>
    </location>
</feature>
<organism evidence="4 5">
    <name type="scientific">Paenibacillus rigui</name>
    <dbReference type="NCBI Taxonomy" id="554312"/>
    <lineage>
        <taxon>Bacteria</taxon>
        <taxon>Bacillati</taxon>
        <taxon>Bacillota</taxon>
        <taxon>Bacilli</taxon>
        <taxon>Bacillales</taxon>
        <taxon>Paenibacillaceae</taxon>
        <taxon>Paenibacillus</taxon>
    </lineage>
</organism>
<sequence>MQLLKSTRRQIRHWSWLKRTLLSIALITFLSSSFLFLTGPGTQIREWMAQTVIITQHRDWAWIFVGAERRDELVRQMQAFVESNSLERQQSGLIKTSNRRIRSIDELIKVEDISGTLWKGKRMYVYDPKSIRLMTPAKSGEGEKITSMVQRTGAVAGVNAGGFNDPEGLGNGFAALGAVISGGSVIYTDQDGTVPQHIVGFTKDGTLIIGKYSINELLDMGISEAASFYPRVIANGKPLPINDNSRAPRTAVGQKADGTVIFIVIDGRQTHSVGATLKEVQDMFMEDGVINAGFLDGGASSEMVVNGELVTKPSSRYGERRLPSAFLVYSNPEDVVANRVWDGIDKIDAGGSYDHPDFLREQAELKAKQKSNPTPTPTPTPTKTETDKTKTSETTTGGSTKSTNTGSSTTDTGKTSTPTHSTKETETDKTPATTGKDTTNPTKPSGSTTQPSTGSGTGTSTQGSGTTTKPTTPTEPTGTGNTGATGTTNSGTKPTTTPAPTSTPTPTAPSTPTAPTTTTPAKTP</sequence>
<evidence type="ECO:0000313" key="5">
    <source>
        <dbReference type="Proteomes" id="UP000215509"/>
    </source>
</evidence>
<dbReference type="OrthoDB" id="9816453at2"/>
<evidence type="ECO:0000313" key="4">
    <source>
        <dbReference type="EMBL" id="OXM86935.1"/>
    </source>
</evidence>
<evidence type="ECO:0000259" key="3">
    <source>
        <dbReference type="Pfam" id="PF09992"/>
    </source>
</evidence>
<protein>
    <recommendedName>
        <fullName evidence="3">Phosphodiester glycosidase domain-containing protein</fullName>
    </recommendedName>
</protein>
<evidence type="ECO:0000256" key="2">
    <source>
        <dbReference type="SAM" id="Phobius"/>
    </source>
</evidence>
<name>A0A229UUU8_9BACL</name>
<feature type="compositionally biased region" description="Polar residues" evidence="1">
    <location>
        <begin position="430"/>
        <end position="440"/>
    </location>
</feature>